<dbReference type="EMBL" id="SKBQ01000037">
    <property type="protein sequence ID" value="TPX13025.1"/>
    <property type="molecule type" value="Genomic_DNA"/>
</dbReference>
<evidence type="ECO:0000259" key="1">
    <source>
        <dbReference type="Pfam" id="PF13577"/>
    </source>
</evidence>
<dbReference type="InterPro" id="IPR032710">
    <property type="entry name" value="NTF2-like_dom_sf"/>
</dbReference>
<feature type="domain" description="SnoaL-like" evidence="1">
    <location>
        <begin position="21"/>
        <end position="122"/>
    </location>
</feature>
<dbReference type="InParanoid" id="A0A507AQ86"/>
<keyword evidence="3" id="KW-1185">Reference proteome</keyword>
<organism evidence="2 3">
    <name type="scientific">Thyridium curvatum</name>
    <dbReference type="NCBI Taxonomy" id="1093900"/>
    <lineage>
        <taxon>Eukaryota</taxon>
        <taxon>Fungi</taxon>
        <taxon>Dikarya</taxon>
        <taxon>Ascomycota</taxon>
        <taxon>Pezizomycotina</taxon>
        <taxon>Sordariomycetes</taxon>
        <taxon>Sordariomycetidae</taxon>
        <taxon>Thyridiales</taxon>
        <taxon>Thyridiaceae</taxon>
        <taxon>Thyridium</taxon>
    </lineage>
</organism>
<accession>A0A507AQ86</accession>
<dbReference type="InterPro" id="IPR037401">
    <property type="entry name" value="SnoaL-like"/>
</dbReference>
<comment type="caution">
    <text evidence="2">The sequence shown here is derived from an EMBL/GenBank/DDBJ whole genome shotgun (WGS) entry which is preliminary data.</text>
</comment>
<protein>
    <recommendedName>
        <fullName evidence="1">SnoaL-like domain-containing protein</fullName>
    </recommendedName>
</protein>
<proteinExistence type="predicted"/>
<dbReference type="AlphaFoldDB" id="A0A507AQ86"/>
<dbReference type="STRING" id="1093900.A0A507AQ86"/>
<reference evidence="2 3" key="1">
    <citation type="submission" date="2019-06" db="EMBL/GenBank/DDBJ databases">
        <title>Draft genome sequence of the filamentous fungus Phialemoniopsis curvata isolated from diesel fuel.</title>
        <authorList>
            <person name="Varaljay V.A."/>
            <person name="Lyon W.J."/>
            <person name="Crouch A.L."/>
            <person name="Drake C.E."/>
            <person name="Hollomon J.M."/>
            <person name="Nadeau L.J."/>
            <person name="Nunn H.S."/>
            <person name="Stevenson B.S."/>
            <person name="Bojanowski C.L."/>
            <person name="Crookes-Goodson W.J."/>
        </authorList>
    </citation>
    <scope>NUCLEOTIDE SEQUENCE [LARGE SCALE GENOMIC DNA]</scope>
    <source>
        <strain evidence="2 3">D216</strain>
    </source>
</reference>
<evidence type="ECO:0000313" key="2">
    <source>
        <dbReference type="EMBL" id="TPX13025.1"/>
    </source>
</evidence>
<dbReference type="Proteomes" id="UP000319257">
    <property type="component" value="Unassembled WGS sequence"/>
</dbReference>
<gene>
    <name evidence="2" type="ORF">E0L32_006451</name>
</gene>
<dbReference type="Gene3D" id="3.10.450.50">
    <property type="match status" value="1"/>
</dbReference>
<sequence length="241" mass="27547">MTSPVDPHTKSYSHNNGATSELLDRLAVSELCKGWPVYRDASEWKNFRSLFAEQADVWTTWSGALPIDDFIEISKRGKEAGAFIMHRECGTLVELNQATDRAVGKMKATITQRFTQQPDATTGSAHEPRGGQLEWDVDCDCVFIFFCLRESKDRPWKTRFVKLFYMKDKIVSIDGTHAPELTAEEVTEMESYPEGYKYLGLMQKRLGYTIHSTLPTPRNEGWHNMYAAMEEWLQGGDVDLF</sequence>
<evidence type="ECO:0000313" key="3">
    <source>
        <dbReference type="Proteomes" id="UP000319257"/>
    </source>
</evidence>
<dbReference type="Pfam" id="PF13577">
    <property type="entry name" value="SnoaL_4"/>
    <property type="match status" value="1"/>
</dbReference>
<dbReference type="OrthoDB" id="2533647at2759"/>
<dbReference type="GeneID" id="41973898"/>
<dbReference type="RefSeq" id="XP_030994736.1">
    <property type="nucleotide sequence ID" value="XM_031141085.1"/>
</dbReference>
<name>A0A507AQ86_9PEZI</name>
<dbReference type="SUPFAM" id="SSF54427">
    <property type="entry name" value="NTF2-like"/>
    <property type="match status" value="1"/>
</dbReference>